<name>A0ABS2D1S3_9SPHN</name>
<comment type="caution">
    <text evidence="1">The sequence shown here is derived from an EMBL/GenBank/DDBJ whole genome shotgun (WGS) entry which is preliminary data.</text>
</comment>
<reference evidence="1 2" key="1">
    <citation type="submission" date="2020-12" db="EMBL/GenBank/DDBJ databases">
        <title>Sphingomonas sp.</title>
        <authorList>
            <person name="Kim M.K."/>
        </authorList>
    </citation>
    <scope>NUCLEOTIDE SEQUENCE [LARGE SCALE GENOMIC DNA]</scope>
    <source>
        <strain evidence="1 2">BT552</strain>
    </source>
</reference>
<dbReference type="InterPro" id="IPR006311">
    <property type="entry name" value="TAT_signal"/>
</dbReference>
<accession>A0ABS2D1S3</accession>
<keyword evidence="2" id="KW-1185">Reference proteome</keyword>
<dbReference type="Proteomes" id="UP000763641">
    <property type="component" value="Unassembled WGS sequence"/>
</dbReference>
<dbReference type="SUPFAM" id="SSF56235">
    <property type="entry name" value="N-terminal nucleophile aminohydrolases (Ntn hydrolases)"/>
    <property type="match status" value="1"/>
</dbReference>
<dbReference type="EMBL" id="JAFEMC010000001">
    <property type="protein sequence ID" value="MBM6574857.1"/>
    <property type="molecule type" value="Genomic_DNA"/>
</dbReference>
<dbReference type="PANTHER" id="PTHR10188:SF6">
    <property type="entry name" value="N(4)-(BETA-N-ACETYLGLUCOSAMINYL)-L-ASPARAGINASE"/>
    <property type="match status" value="1"/>
</dbReference>
<proteinExistence type="predicted"/>
<dbReference type="PROSITE" id="PS51318">
    <property type="entry name" value="TAT"/>
    <property type="match status" value="1"/>
</dbReference>
<dbReference type="CDD" id="cd04513">
    <property type="entry name" value="Glycosylasparaginase"/>
    <property type="match status" value="1"/>
</dbReference>
<dbReference type="InterPro" id="IPR000246">
    <property type="entry name" value="Peptidase_T2"/>
</dbReference>
<sequence>MSGLARRGVLLGAAFGTLPLAVLGGTRAGAADTPSGGTVIVSTWDFGAAANAAAIARLKAGGTLLDAIEAGARVPEADPSNHSVGYSGYPDRDGHVTLDAVIMDDRGHVGAVAALEDVMHAVSVARAVMDKTPHTFLVGPGAKQFALAQGFPTRNLLTPESKKAWREWLKTARYKPEANIENRIGGTRGSALDHDTIGIIGRGPDGRFAGACTTSGMAFKMRGRVGDSPQVGSGLFVEAGVGAATATGVGEEVTRIAGTARVVASMRGGMGAKAACREAVEHIVRLRGDAVRDAQVGFLAIDRHGGVGAFALQPGFTYAMTDGDGATTIVPADSLRRS</sequence>
<evidence type="ECO:0000313" key="2">
    <source>
        <dbReference type="Proteomes" id="UP000763641"/>
    </source>
</evidence>
<gene>
    <name evidence="1" type="ORF">ILT43_00615</name>
</gene>
<organism evidence="1 2">
    <name type="scientific">Sphingomonas longa</name>
    <dbReference type="NCBI Taxonomy" id="2778730"/>
    <lineage>
        <taxon>Bacteria</taxon>
        <taxon>Pseudomonadati</taxon>
        <taxon>Pseudomonadota</taxon>
        <taxon>Alphaproteobacteria</taxon>
        <taxon>Sphingomonadales</taxon>
        <taxon>Sphingomonadaceae</taxon>
        <taxon>Sphingomonas</taxon>
    </lineage>
</organism>
<evidence type="ECO:0000313" key="1">
    <source>
        <dbReference type="EMBL" id="MBM6574857.1"/>
    </source>
</evidence>
<dbReference type="Pfam" id="PF01112">
    <property type="entry name" value="Asparaginase_2"/>
    <property type="match status" value="1"/>
</dbReference>
<dbReference type="RefSeq" id="WP_204193209.1">
    <property type="nucleotide sequence ID" value="NZ_JAFEMC010000001.1"/>
</dbReference>
<dbReference type="Gene3D" id="3.60.20.30">
    <property type="entry name" value="(Glycosyl)asparaginase"/>
    <property type="match status" value="1"/>
</dbReference>
<protein>
    <submittedName>
        <fullName evidence="1">N(4)-(Beta-N-acetylglucosaminyl)-L-asparaginase</fullName>
    </submittedName>
</protein>
<dbReference type="PANTHER" id="PTHR10188">
    <property type="entry name" value="L-ASPARAGINASE"/>
    <property type="match status" value="1"/>
</dbReference>
<dbReference type="InterPro" id="IPR029055">
    <property type="entry name" value="Ntn_hydrolases_N"/>
</dbReference>